<dbReference type="AlphaFoldDB" id="A0AAV3URG1"/>
<dbReference type="EMBL" id="BAABKX010000030">
    <property type="protein sequence ID" value="GAA5065278.1"/>
    <property type="molecule type" value="Genomic_DNA"/>
</dbReference>
<organism evidence="1 2">
    <name type="scientific">Haladaptatus pallidirubidus</name>
    <dbReference type="NCBI Taxonomy" id="1008152"/>
    <lineage>
        <taxon>Archaea</taxon>
        <taxon>Methanobacteriati</taxon>
        <taxon>Methanobacteriota</taxon>
        <taxon>Stenosarchaea group</taxon>
        <taxon>Halobacteria</taxon>
        <taxon>Halobacteriales</taxon>
        <taxon>Haladaptataceae</taxon>
        <taxon>Haladaptatus</taxon>
    </lineage>
</organism>
<evidence type="ECO:0000313" key="2">
    <source>
        <dbReference type="Proteomes" id="UP001501729"/>
    </source>
</evidence>
<sequence length="60" mass="6671">MSREPIKEMPHTAAEIRLSRQSKNCKLITGLSMARSHGRVLNPLVKVQTEQANQPTQGDS</sequence>
<accession>A0AAV3URG1</accession>
<reference evidence="1 2" key="1">
    <citation type="journal article" date="2019" name="Int. J. Syst. Evol. Microbiol.">
        <title>The Global Catalogue of Microorganisms (GCM) 10K type strain sequencing project: providing services to taxonomists for standard genome sequencing and annotation.</title>
        <authorList>
            <consortium name="The Broad Institute Genomics Platform"/>
            <consortium name="The Broad Institute Genome Sequencing Center for Infectious Disease"/>
            <person name="Wu L."/>
            <person name="Ma J."/>
        </authorList>
    </citation>
    <scope>NUCLEOTIDE SEQUENCE [LARGE SCALE GENOMIC DNA]</scope>
    <source>
        <strain evidence="1 2">JCM 17504</strain>
    </source>
</reference>
<gene>
    <name evidence="1" type="ORF">GCM10025751_56000</name>
</gene>
<keyword evidence="2" id="KW-1185">Reference proteome</keyword>
<proteinExistence type="predicted"/>
<evidence type="ECO:0000313" key="1">
    <source>
        <dbReference type="EMBL" id="GAA5065278.1"/>
    </source>
</evidence>
<name>A0AAV3URG1_9EURY</name>
<dbReference type="Proteomes" id="UP001501729">
    <property type="component" value="Unassembled WGS sequence"/>
</dbReference>
<comment type="caution">
    <text evidence="1">The sequence shown here is derived from an EMBL/GenBank/DDBJ whole genome shotgun (WGS) entry which is preliminary data.</text>
</comment>
<protein>
    <submittedName>
        <fullName evidence="1">Uncharacterized protein</fullName>
    </submittedName>
</protein>